<dbReference type="RefSeq" id="WP_154371033.1">
    <property type="nucleotide sequence ID" value="NZ_WKJJ01000001.1"/>
</dbReference>
<evidence type="ECO:0000313" key="3">
    <source>
        <dbReference type="Proteomes" id="UP000446768"/>
    </source>
</evidence>
<gene>
    <name evidence="2" type="ORF">GJ700_02380</name>
</gene>
<name>A0A7X2IIQ2_9BURK</name>
<keyword evidence="1" id="KW-0472">Membrane</keyword>
<feature type="transmembrane region" description="Helical" evidence="1">
    <location>
        <begin position="152"/>
        <end position="175"/>
    </location>
</feature>
<organism evidence="2 3">
    <name type="scientific">Pseudoduganella rivuli</name>
    <dbReference type="NCBI Taxonomy" id="2666085"/>
    <lineage>
        <taxon>Bacteria</taxon>
        <taxon>Pseudomonadati</taxon>
        <taxon>Pseudomonadota</taxon>
        <taxon>Betaproteobacteria</taxon>
        <taxon>Burkholderiales</taxon>
        <taxon>Oxalobacteraceae</taxon>
        <taxon>Telluria group</taxon>
        <taxon>Pseudoduganella</taxon>
    </lineage>
</organism>
<keyword evidence="3" id="KW-1185">Reference proteome</keyword>
<keyword evidence="1" id="KW-0812">Transmembrane</keyword>
<dbReference type="AlphaFoldDB" id="A0A7X2IIQ2"/>
<evidence type="ECO:0000256" key="1">
    <source>
        <dbReference type="SAM" id="Phobius"/>
    </source>
</evidence>
<protein>
    <submittedName>
        <fullName evidence="2">DUF4400 domain-containing protein</fullName>
    </submittedName>
</protein>
<dbReference type="Pfam" id="PF14348">
    <property type="entry name" value="DtrJ-like"/>
    <property type="match status" value="1"/>
</dbReference>
<feature type="transmembrane region" description="Helical" evidence="1">
    <location>
        <begin position="109"/>
        <end position="132"/>
    </location>
</feature>
<dbReference type="EMBL" id="WKJJ01000001">
    <property type="protein sequence ID" value="MRV70565.1"/>
    <property type="molecule type" value="Genomic_DNA"/>
</dbReference>
<reference evidence="2 3" key="1">
    <citation type="submission" date="2019-11" db="EMBL/GenBank/DDBJ databases">
        <title>Novel species isolated from a subtropical stream in China.</title>
        <authorList>
            <person name="Lu H."/>
        </authorList>
    </citation>
    <scope>NUCLEOTIDE SEQUENCE [LARGE SCALE GENOMIC DNA]</scope>
    <source>
        <strain evidence="2 3">FT92W</strain>
    </source>
</reference>
<dbReference type="Proteomes" id="UP000446768">
    <property type="component" value="Unassembled WGS sequence"/>
</dbReference>
<keyword evidence="1" id="KW-1133">Transmembrane helix</keyword>
<dbReference type="InterPro" id="IPR022266">
    <property type="entry name" value="DtrJ-like"/>
</dbReference>
<evidence type="ECO:0000313" key="2">
    <source>
        <dbReference type="EMBL" id="MRV70565.1"/>
    </source>
</evidence>
<accession>A0A7X2IIQ2</accession>
<proteinExistence type="predicted"/>
<comment type="caution">
    <text evidence="2">The sequence shown here is derived from an EMBL/GenBank/DDBJ whole genome shotgun (WGS) entry which is preliminary data.</text>
</comment>
<sequence length="204" mass="22142">MRIIAATSLILLLVLALWIPAYRPAEAFRELVRVEYKSNSTYWGKKYAVHALEQALAFQNSTSRAALPSPPSHLPSPIDTAVQSHLGQVTDRFMHNSYFRSVATATTLAAFRLALLANLLPAIAAFNCAAFFDGICRRAVKSVEFRKHHPELFTLTIGGVIVTLCVITLALIAPFPLAPPLLPGLLTLAGLLGNVAAANYHRAI</sequence>
<feature type="transmembrane region" description="Helical" evidence="1">
    <location>
        <begin position="181"/>
        <end position="200"/>
    </location>
</feature>